<evidence type="ECO:0000256" key="5">
    <source>
        <dbReference type="SAM" id="SignalP"/>
    </source>
</evidence>
<evidence type="ECO:0000256" key="3">
    <source>
        <dbReference type="ARBA" id="ARBA00022448"/>
    </source>
</evidence>
<dbReference type="PANTHER" id="PTHR43649">
    <property type="entry name" value="ARABINOSE-BINDING PROTEIN-RELATED"/>
    <property type="match status" value="1"/>
</dbReference>
<evidence type="ECO:0000256" key="1">
    <source>
        <dbReference type="ARBA" id="ARBA00004196"/>
    </source>
</evidence>
<dbReference type="KEGG" id="aaxa:NCTC10138_00407"/>
<protein>
    <submittedName>
        <fullName evidence="6">Glycerol-3-phosphate transporter periplasmic binding protein</fullName>
    </submittedName>
</protein>
<proteinExistence type="inferred from homology"/>
<dbReference type="STRING" id="1278311.GCA_000428705_01482"/>
<organism evidence="6 7">
    <name type="scientific">Haploplasma axanthum</name>
    <name type="common">Acholeplasma axanthum</name>
    <dbReference type="NCBI Taxonomy" id="29552"/>
    <lineage>
        <taxon>Bacteria</taxon>
        <taxon>Bacillati</taxon>
        <taxon>Mycoplasmatota</taxon>
        <taxon>Mollicutes</taxon>
        <taxon>Acholeplasmatales</taxon>
        <taxon>Acholeplasmataceae</taxon>
        <taxon>Haploplasma</taxon>
    </lineage>
</organism>
<dbReference type="Proteomes" id="UP000289841">
    <property type="component" value="Chromosome"/>
</dbReference>
<dbReference type="InterPro" id="IPR006059">
    <property type="entry name" value="SBP"/>
</dbReference>
<evidence type="ECO:0000256" key="2">
    <source>
        <dbReference type="ARBA" id="ARBA00008520"/>
    </source>
</evidence>
<dbReference type="GO" id="GO:0030313">
    <property type="term" value="C:cell envelope"/>
    <property type="evidence" value="ECO:0007669"/>
    <property type="project" value="UniProtKB-SubCell"/>
</dbReference>
<dbReference type="Pfam" id="PF13416">
    <property type="entry name" value="SBP_bac_8"/>
    <property type="match status" value="1"/>
</dbReference>
<keyword evidence="4 5" id="KW-0732">Signal</keyword>
<evidence type="ECO:0000313" key="7">
    <source>
        <dbReference type="Proteomes" id="UP000289841"/>
    </source>
</evidence>
<reference evidence="6 7" key="1">
    <citation type="submission" date="2019-01" db="EMBL/GenBank/DDBJ databases">
        <authorList>
            <consortium name="Pathogen Informatics"/>
        </authorList>
    </citation>
    <scope>NUCLEOTIDE SEQUENCE [LARGE SCALE GENOMIC DNA]</scope>
    <source>
        <strain evidence="6 7">NCTC10138</strain>
    </source>
</reference>
<sequence>MKKLRLFVVLTMTVVLTVTLAACRRAVDWKIDPSVISDNLEVPTSNVTVVVSHSMADPKEGASYGQTPLLLEYIKEFKELYPNITVISDKVDGGYDGLFKDIKARLVAQTEPTMTFAYPDHVASYIKSNRVLPLDNLVNNKNAKIAWSADDIADFYPEFLNEGRAYNEEKNYVSVPYSKSTEAMFYNKTVFDNPAFGLTVPKTWEDVEATSKQIFKLIDEGKLVLPEGTKRENVYPFGYGSGPNLFIVRGEQEGAPYTKLGENLTGEILLNNEKSKNMMKEIKRLYDGKILATDDAPSVKRVSDKLKAGESYMVVGSTGGANYNVTSNFDTGVAPVPQVDVNNPKSLLQGPSVVFFQKENVDEMVAGWLFYKYVTEAEQTIRQAVGTGYLPLRKSAYELDAFTKMDVISARGKIIKATLDIAKDSSSSYFTSPAFDKSANARINVGVLVLDILSGADIDRSFKKAIDEITA</sequence>
<comment type="subcellular location">
    <subcellularLocation>
        <location evidence="1">Cell envelope</location>
    </subcellularLocation>
</comment>
<feature type="chain" id="PRO_5019401382" evidence="5">
    <location>
        <begin position="22"/>
        <end position="471"/>
    </location>
</feature>
<dbReference type="PANTHER" id="PTHR43649:SF31">
    <property type="entry name" value="SN-GLYCEROL-3-PHOSPHATE-BINDING PERIPLASMIC PROTEIN UGPB"/>
    <property type="match status" value="1"/>
</dbReference>
<keyword evidence="3" id="KW-0813">Transport</keyword>
<name>A0A449BC71_HAPAX</name>
<keyword evidence="7" id="KW-1185">Reference proteome</keyword>
<dbReference type="PROSITE" id="PS51257">
    <property type="entry name" value="PROKAR_LIPOPROTEIN"/>
    <property type="match status" value="1"/>
</dbReference>
<dbReference type="RefSeq" id="WP_026390913.1">
    <property type="nucleotide sequence ID" value="NZ_LR215048.1"/>
</dbReference>
<dbReference type="Gene3D" id="3.40.190.10">
    <property type="entry name" value="Periplasmic binding protein-like II"/>
    <property type="match status" value="1"/>
</dbReference>
<gene>
    <name evidence="6" type="ORF">NCTC10138_00407</name>
</gene>
<feature type="signal peptide" evidence="5">
    <location>
        <begin position="1"/>
        <end position="21"/>
    </location>
</feature>
<evidence type="ECO:0000313" key="6">
    <source>
        <dbReference type="EMBL" id="VEU80051.1"/>
    </source>
</evidence>
<evidence type="ECO:0000256" key="4">
    <source>
        <dbReference type="ARBA" id="ARBA00022729"/>
    </source>
</evidence>
<dbReference type="AlphaFoldDB" id="A0A449BC71"/>
<dbReference type="OrthoDB" id="383712at2"/>
<dbReference type="InterPro" id="IPR050490">
    <property type="entry name" value="Bact_solute-bd_prot1"/>
</dbReference>
<dbReference type="EMBL" id="LR215048">
    <property type="protein sequence ID" value="VEU80051.1"/>
    <property type="molecule type" value="Genomic_DNA"/>
</dbReference>
<comment type="similarity">
    <text evidence="2">Belongs to the bacterial solute-binding protein 1 family.</text>
</comment>
<dbReference type="SUPFAM" id="SSF53850">
    <property type="entry name" value="Periplasmic binding protein-like II"/>
    <property type="match status" value="1"/>
</dbReference>
<accession>A0A449BC71</accession>